<dbReference type="SFLD" id="SFLDG01066">
    <property type="entry name" value="organic_radical-activating_enz"/>
    <property type="match status" value="1"/>
</dbReference>
<dbReference type="SFLD" id="SFLDS00029">
    <property type="entry name" value="Radical_SAM"/>
    <property type="match status" value="1"/>
</dbReference>
<feature type="domain" description="4Fe-4S ferredoxin-type" evidence="10">
    <location>
        <begin position="75"/>
        <end position="104"/>
    </location>
</feature>
<dbReference type="InterPro" id="IPR040074">
    <property type="entry name" value="BssD/PflA/YjjW"/>
</dbReference>
<keyword evidence="4" id="KW-0949">S-adenosyl-L-methionine</keyword>
<comment type="catalytic activity">
    <reaction evidence="9">
        <text>glycyl-[protein] + reduced [flavodoxin] + S-adenosyl-L-methionine = glycin-2-yl radical-[protein] + semiquinone [flavodoxin] + 5'-deoxyadenosine + L-methionine + H(+)</text>
        <dbReference type="Rhea" id="RHEA:61976"/>
        <dbReference type="Rhea" id="RHEA-COMP:10622"/>
        <dbReference type="Rhea" id="RHEA-COMP:14480"/>
        <dbReference type="Rhea" id="RHEA-COMP:15993"/>
        <dbReference type="Rhea" id="RHEA-COMP:15994"/>
        <dbReference type="ChEBI" id="CHEBI:15378"/>
        <dbReference type="ChEBI" id="CHEBI:17319"/>
        <dbReference type="ChEBI" id="CHEBI:29947"/>
        <dbReference type="ChEBI" id="CHEBI:32722"/>
        <dbReference type="ChEBI" id="CHEBI:57618"/>
        <dbReference type="ChEBI" id="CHEBI:57844"/>
        <dbReference type="ChEBI" id="CHEBI:59789"/>
        <dbReference type="ChEBI" id="CHEBI:140311"/>
    </reaction>
</comment>
<dbReference type="Pfam" id="PF13353">
    <property type="entry name" value="Fer4_12"/>
    <property type="match status" value="1"/>
</dbReference>
<evidence type="ECO:0000313" key="13">
    <source>
        <dbReference type="Proteomes" id="UP000779508"/>
    </source>
</evidence>
<evidence type="ECO:0000256" key="9">
    <source>
        <dbReference type="ARBA" id="ARBA00047365"/>
    </source>
</evidence>
<evidence type="ECO:0000256" key="6">
    <source>
        <dbReference type="ARBA" id="ARBA00023002"/>
    </source>
</evidence>
<dbReference type="PROSITE" id="PS51918">
    <property type="entry name" value="RADICAL_SAM"/>
    <property type="match status" value="1"/>
</dbReference>
<dbReference type="PANTHER" id="PTHR30352:SF4">
    <property type="entry name" value="PYRUVATE FORMATE-LYASE 2-ACTIVATING ENZYME"/>
    <property type="match status" value="1"/>
</dbReference>
<dbReference type="CDD" id="cd01335">
    <property type="entry name" value="Radical_SAM"/>
    <property type="match status" value="1"/>
</dbReference>
<dbReference type="Pfam" id="PF04055">
    <property type="entry name" value="Radical_SAM"/>
    <property type="match status" value="1"/>
</dbReference>
<evidence type="ECO:0000256" key="3">
    <source>
        <dbReference type="ARBA" id="ARBA00022485"/>
    </source>
</evidence>
<accession>A0ABS6G620</accession>
<dbReference type="PROSITE" id="PS51379">
    <property type="entry name" value="4FE4S_FER_2"/>
    <property type="match status" value="1"/>
</dbReference>
<feature type="domain" description="Radical SAM core" evidence="11">
    <location>
        <begin position="15"/>
        <end position="291"/>
    </location>
</feature>
<dbReference type="InterPro" id="IPR007197">
    <property type="entry name" value="rSAM"/>
</dbReference>
<evidence type="ECO:0000256" key="1">
    <source>
        <dbReference type="ARBA" id="ARBA00001966"/>
    </source>
</evidence>
<keyword evidence="5" id="KW-0479">Metal-binding</keyword>
<evidence type="ECO:0000256" key="7">
    <source>
        <dbReference type="ARBA" id="ARBA00023004"/>
    </source>
</evidence>
<evidence type="ECO:0000256" key="2">
    <source>
        <dbReference type="ARBA" id="ARBA00009777"/>
    </source>
</evidence>
<dbReference type="SFLD" id="SFLDG01118">
    <property type="entry name" value="activating_enzymes__group_2"/>
    <property type="match status" value="1"/>
</dbReference>
<evidence type="ECO:0000313" key="12">
    <source>
        <dbReference type="EMBL" id="MBU5677932.1"/>
    </source>
</evidence>
<dbReference type="InterPro" id="IPR034457">
    <property type="entry name" value="Organic_radical-activating"/>
</dbReference>
<dbReference type="NCBIfam" id="TIGR02494">
    <property type="entry name" value="PFLE_PFLC"/>
    <property type="match status" value="1"/>
</dbReference>
<keyword evidence="7" id="KW-0408">Iron</keyword>
<evidence type="ECO:0000256" key="5">
    <source>
        <dbReference type="ARBA" id="ARBA00022723"/>
    </source>
</evidence>
<dbReference type="InterPro" id="IPR017896">
    <property type="entry name" value="4Fe4S_Fe-S-bd"/>
</dbReference>
<protein>
    <submittedName>
        <fullName evidence="12">Glycyl-radical enzyme activating protein</fullName>
    </submittedName>
</protein>
<evidence type="ECO:0000256" key="4">
    <source>
        <dbReference type="ARBA" id="ARBA00022691"/>
    </source>
</evidence>
<keyword evidence="8" id="KW-0411">Iron-sulfur</keyword>
<dbReference type="Proteomes" id="UP000779508">
    <property type="component" value="Unassembled WGS sequence"/>
</dbReference>
<keyword evidence="13" id="KW-1185">Reference proteome</keyword>
<dbReference type="EMBL" id="JAHLQK010000006">
    <property type="protein sequence ID" value="MBU5677932.1"/>
    <property type="molecule type" value="Genomic_DNA"/>
</dbReference>
<name>A0ABS6G620_9FIRM</name>
<dbReference type="PIRSF" id="PIRSF000371">
    <property type="entry name" value="PFL_act_enz"/>
    <property type="match status" value="1"/>
</dbReference>
<sequence length="300" mass="33566">MITGTIFNIQKYSINDGPGIRTTVFFKGCPLKCTWCHNPESQSYENELIFSIEKCIYCNSCNNSCVDKCITFIDRELIIDKAKCSLCGDCTKNCPTNAIEMVGISMTVNEVMKEIEKDMVFYEESGGGVTLSGGEPLMQFEFINAILKKCKEKGIHTAIDTSGYSSLSSVYELSKNVDLFLYDIKHLDDDKHMELTGVSNKQILDNLSNIVKIGNNVWIRVPIIPGINDDDENILGIGRLMNMLKLADISILPYHNIATDKYRKLGKTYDLSNIKTPSDQYMNKIASKLKNFGLNVKVGG</sequence>
<comment type="similarity">
    <text evidence="2">Belongs to the organic radical-activating enzymes family.</text>
</comment>
<comment type="caution">
    <text evidence="12">The sequence shown here is derived from an EMBL/GenBank/DDBJ whole genome shotgun (WGS) entry which is preliminary data.</text>
</comment>
<dbReference type="InterPro" id="IPR001989">
    <property type="entry name" value="Radical_activat_CS"/>
</dbReference>
<keyword evidence="6" id="KW-0560">Oxidoreductase</keyword>
<evidence type="ECO:0000256" key="8">
    <source>
        <dbReference type="ARBA" id="ARBA00023014"/>
    </source>
</evidence>
<dbReference type="InterPro" id="IPR012839">
    <property type="entry name" value="Organic_radical_activase"/>
</dbReference>
<comment type="cofactor">
    <cofactor evidence="1">
        <name>[4Fe-4S] cluster</name>
        <dbReference type="ChEBI" id="CHEBI:49883"/>
    </cofactor>
</comment>
<proteinExistence type="inferred from homology"/>
<gene>
    <name evidence="12" type="ORF">KQI88_16055</name>
</gene>
<organism evidence="12 13">
    <name type="scientific">Alkaliphilus flagellatus</name>
    <dbReference type="NCBI Taxonomy" id="2841507"/>
    <lineage>
        <taxon>Bacteria</taxon>
        <taxon>Bacillati</taxon>
        <taxon>Bacillota</taxon>
        <taxon>Clostridia</taxon>
        <taxon>Peptostreptococcales</taxon>
        <taxon>Natronincolaceae</taxon>
        <taxon>Alkaliphilus</taxon>
    </lineage>
</organism>
<dbReference type="PANTHER" id="PTHR30352">
    <property type="entry name" value="PYRUVATE FORMATE-LYASE-ACTIVATING ENZYME"/>
    <property type="match status" value="1"/>
</dbReference>
<dbReference type="PROSITE" id="PS01087">
    <property type="entry name" value="RADICAL_ACTIVATING"/>
    <property type="match status" value="1"/>
</dbReference>
<reference evidence="12 13" key="1">
    <citation type="submission" date="2021-06" db="EMBL/GenBank/DDBJ databases">
        <authorList>
            <person name="Sun Q."/>
            <person name="Li D."/>
        </authorList>
    </citation>
    <scope>NUCLEOTIDE SEQUENCE [LARGE SCALE GENOMIC DNA]</scope>
    <source>
        <strain evidence="12 13">MSJ-5</strain>
    </source>
</reference>
<keyword evidence="3" id="KW-0004">4Fe-4S</keyword>
<evidence type="ECO:0000259" key="10">
    <source>
        <dbReference type="PROSITE" id="PS51379"/>
    </source>
</evidence>
<dbReference type="RefSeq" id="WP_216419050.1">
    <property type="nucleotide sequence ID" value="NZ_JAHLQK010000006.1"/>
</dbReference>
<evidence type="ECO:0000259" key="11">
    <source>
        <dbReference type="PROSITE" id="PS51918"/>
    </source>
</evidence>
<dbReference type="PROSITE" id="PS00198">
    <property type="entry name" value="4FE4S_FER_1"/>
    <property type="match status" value="1"/>
</dbReference>
<dbReference type="InterPro" id="IPR017900">
    <property type="entry name" value="4Fe4S_Fe_S_CS"/>
</dbReference>